<evidence type="ECO:0000313" key="4">
    <source>
        <dbReference type="Proteomes" id="UP001165685"/>
    </source>
</evidence>
<gene>
    <name evidence="3" type="ORF">O4U47_07735</name>
</gene>
<feature type="region of interest" description="Disordered" evidence="1">
    <location>
        <begin position="35"/>
        <end position="105"/>
    </location>
</feature>
<keyword evidence="2" id="KW-0732">Signal</keyword>
<sequence>MRTSRLTILVSLAAGCAAVLLSLATLRPLVTGGATAASAASGPSGADGAQESAAMTADEFARAESPFWPPGEGASGPVSQAADDTGGEGGDEAEAGVGDPSDLPEGWRTVEEVGLVLPVHEDWGRMDPEEAPFPEGTEAGYADPEVGGLQVLSGYPADEFDAHRAVIRFVNELSSTGEVMSAFTPVDAPPGLHGAAYAEFVLNPRGAELKEAAGGSLSGVLLGVQPEEDDDPLVLWWEWPTGDGPEDVMEIVTGVVRPAE</sequence>
<dbReference type="RefSeq" id="WP_270676936.1">
    <property type="nucleotide sequence ID" value="NZ_JAQFWP010000010.1"/>
</dbReference>
<evidence type="ECO:0000256" key="2">
    <source>
        <dbReference type="SAM" id="SignalP"/>
    </source>
</evidence>
<comment type="caution">
    <text evidence="3">The sequence shown here is derived from an EMBL/GenBank/DDBJ whole genome shotgun (WGS) entry which is preliminary data.</text>
</comment>
<proteinExistence type="predicted"/>
<dbReference type="EMBL" id="JAQFWP010000010">
    <property type="protein sequence ID" value="MDA2804401.1"/>
    <property type="molecule type" value="Genomic_DNA"/>
</dbReference>
<keyword evidence="4" id="KW-1185">Reference proteome</keyword>
<evidence type="ECO:0000256" key="1">
    <source>
        <dbReference type="SAM" id="MobiDB-lite"/>
    </source>
</evidence>
<name>A0ABT4TIA3_9ACTN</name>
<accession>A0ABT4TIA3</accession>
<protein>
    <submittedName>
        <fullName evidence="3">Uncharacterized protein</fullName>
    </submittedName>
</protein>
<feature type="chain" id="PRO_5045092961" evidence="2">
    <location>
        <begin position="37"/>
        <end position="260"/>
    </location>
</feature>
<dbReference type="Proteomes" id="UP001165685">
    <property type="component" value="Unassembled WGS sequence"/>
</dbReference>
<feature type="compositionally biased region" description="Acidic residues" evidence="1">
    <location>
        <begin position="85"/>
        <end position="94"/>
    </location>
</feature>
<feature type="signal peptide" evidence="2">
    <location>
        <begin position="1"/>
        <end position="36"/>
    </location>
</feature>
<evidence type="ECO:0000313" key="3">
    <source>
        <dbReference type="EMBL" id="MDA2804401.1"/>
    </source>
</evidence>
<dbReference type="PROSITE" id="PS51257">
    <property type="entry name" value="PROKAR_LIPOPROTEIN"/>
    <property type="match status" value="1"/>
</dbReference>
<feature type="compositionally biased region" description="Low complexity" evidence="1">
    <location>
        <begin position="35"/>
        <end position="49"/>
    </location>
</feature>
<reference evidence="3" key="1">
    <citation type="submission" date="2023-01" db="EMBL/GenBank/DDBJ databases">
        <title>Draft genome sequence of Nocardiopsis sp. LSu2-4 isolated from halophytes.</title>
        <authorList>
            <person name="Duangmal K."/>
            <person name="Chantavorakit T."/>
        </authorList>
    </citation>
    <scope>NUCLEOTIDE SEQUENCE</scope>
    <source>
        <strain evidence="3">LSu2-4</strain>
    </source>
</reference>
<organism evidence="3 4">
    <name type="scientific">Nocardiopsis suaedae</name>
    <dbReference type="NCBI Taxonomy" id="3018444"/>
    <lineage>
        <taxon>Bacteria</taxon>
        <taxon>Bacillati</taxon>
        <taxon>Actinomycetota</taxon>
        <taxon>Actinomycetes</taxon>
        <taxon>Streptosporangiales</taxon>
        <taxon>Nocardiopsidaceae</taxon>
        <taxon>Nocardiopsis</taxon>
    </lineage>
</organism>